<dbReference type="Proteomes" id="UP001148737">
    <property type="component" value="Unassembled WGS sequence"/>
</dbReference>
<keyword evidence="2" id="KW-1185">Reference proteome</keyword>
<reference evidence="1" key="1">
    <citation type="submission" date="2022-07" db="EMBL/GenBank/DDBJ databases">
        <title>Genome Sequence of Lecanicillium saksenae.</title>
        <authorList>
            <person name="Buettner E."/>
        </authorList>
    </citation>
    <scope>NUCLEOTIDE SEQUENCE</scope>
    <source>
        <strain evidence="1">VT-O1</strain>
    </source>
</reference>
<evidence type="ECO:0000313" key="1">
    <source>
        <dbReference type="EMBL" id="KAJ3472120.1"/>
    </source>
</evidence>
<sequence length="265" mass="29179">MLVASAEGERRRRRSSLVKTSPKSKRSSGKTKVAPRDSLYLIGTAYSKASPLFRHGHIEFQKSPKPKAEDDDELDYASQHVDWLKFHSSILCDADDLDSGLAQDEANAMADELGDWFDEFGFESHGALVKSGRPRKSRQSRQSTSMESSRSSASSSSTISDADLPMPASPDRSPFAKMQSWSFGQAERNASASRGDEHSSDPIPVVTEMELGLNTYGLPPAEDLSAKQASRRVSGPRMSCNLSEDLGQFLAWNPTHINDIHEEDE</sequence>
<accession>A0ACC1QC61</accession>
<proteinExistence type="predicted"/>
<organism evidence="1 2">
    <name type="scientific">Lecanicillium saksenae</name>
    <dbReference type="NCBI Taxonomy" id="468837"/>
    <lineage>
        <taxon>Eukaryota</taxon>
        <taxon>Fungi</taxon>
        <taxon>Dikarya</taxon>
        <taxon>Ascomycota</taxon>
        <taxon>Pezizomycotina</taxon>
        <taxon>Sordariomycetes</taxon>
        <taxon>Hypocreomycetidae</taxon>
        <taxon>Hypocreales</taxon>
        <taxon>Cordycipitaceae</taxon>
        <taxon>Lecanicillium</taxon>
    </lineage>
</organism>
<dbReference type="EMBL" id="JANAKD010003457">
    <property type="protein sequence ID" value="KAJ3472120.1"/>
    <property type="molecule type" value="Genomic_DNA"/>
</dbReference>
<protein>
    <submittedName>
        <fullName evidence="1">Uncharacterized protein</fullName>
    </submittedName>
</protein>
<gene>
    <name evidence="1" type="ORF">NLG97_g11268</name>
</gene>
<name>A0ACC1QC61_9HYPO</name>
<evidence type="ECO:0000313" key="2">
    <source>
        <dbReference type="Proteomes" id="UP001148737"/>
    </source>
</evidence>
<comment type="caution">
    <text evidence="1">The sequence shown here is derived from an EMBL/GenBank/DDBJ whole genome shotgun (WGS) entry which is preliminary data.</text>
</comment>